<evidence type="ECO:0000313" key="2">
    <source>
        <dbReference type="Proteomes" id="UP000440732"/>
    </source>
</evidence>
<name>A0A6A3Q3I3_9STRA</name>
<accession>A0A6A3Q3I3</accession>
<organism evidence="1 2">
    <name type="scientific">Phytophthora fragariae</name>
    <dbReference type="NCBI Taxonomy" id="53985"/>
    <lineage>
        <taxon>Eukaryota</taxon>
        <taxon>Sar</taxon>
        <taxon>Stramenopiles</taxon>
        <taxon>Oomycota</taxon>
        <taxon>Peronosporomycetes</taxon>
        <taxon>Peronosporales</taxon>
        <taxon>Peronosporaceae</taxon>
        <taxon>Phytophthora</taxon>
    </lineage>
</organism>
<protein>
    <submittedName>
        <fullName evidence="1">Uncharacterized protein</fullName>
    </submittedName>
</protein>
<gene>
    <name evidence="1" type="ORF">PF006_g29811</name>
</gene>
<dbReference type="EMBL" id="QXGA01005214">
    <property type="protein sequence ID" value="KAE9068338.1"/>
    <property type="molecule type" value="Genomic_DNA"/>
</dbReference>
<evidence type="ECO:0000313" key="1">
    <source>
        <dbReference type="EMBL" id="KAE9068338.1"/>
    </source>
</evidence>
<sequence length="137" mass="14758">MKAPDSDADDCADLTLKKIEDELAVAYYKKELYAFLIEDVGMQILRPKIVGDLRGPVSRPSPGSNKLDAAKALLHLLKEADIVAGSFTTGALFDLELRTPDIANTEIGKANNNTSEIDAGAQSRRSDSNVVPVCVCH</sequence>
<reference evidence="1 2" key="1">
    <citation type="submission" date="2018-08" db="EMBL/GenBank/DDBJ databases">
        <title>Genomic investigation of the strawberry pathogen Phytophthora fragariae indicates pathogenicity is determined by transcriptional variation in three key races.</title>
        <authorList>
            <person name="Adams T.M."/>
            <person name="Armitage A.D."/>
            <person name="Sobczyk M.K."/>
            <person name="Bates H.J."/>
            <person name="Dunwell J.M."/>
            <person name="Nellist C.F."/>
            <person name="Harrison R.J."/>
        </authorList>
    </citation>
    <scope>NUCLEOTIDE SEQUENCE [LARGE SCALE GENOMIC DNA]</scope>
    <source>
        <strain evidence="1 2">NOV-5</strain>
    </source>
</reference>
<comment type="caution">
    <text evidence="1">The sequence shown here is derived from an EMBL/GenBank/DDBJ whole genome shotgun (WGS) entry which is preliminary data.</text>
</comment>
<dbReference type="Proteomes" id="UP000440732">
    <property type="component" value="Unassembled WGS sequence"/>
</dbReference>
<dbReference type="AlphaFoldDB" id="A0A6A3Q3I3"/>
<proteinExistence type="predicted"/>